<dbReference type="EMBL" id="CM016560">
    <property type="protein sequence ID" value="TKV96841.1"/>
    <property type="molecule type" value="Genomic_DNA"/>
</dbReference>
<protein>
    <recommendedName>
        <fullName evidence="1">Transposase Tnp1/En/Spm-like domain-containing protein</fullName>
    </recommendedName>
</protein>
<gene>
    <name evidence="2" type="ORF">SEVIR_9G456032v2</name>
</gene>
<keyword evidence="3" id="KW-1185">Reference proteome</keyword>
<evidence type="ECO:0000313" key="3">
    <source>
        <dbReference type="Proteomes" id="UP000298652"/>
    </source>
</evidence>
<accession>A0A4U6T6N8</accession>
<dbReference type="InterPro" id="IPR004264">
    <property type="entry name" value="Transposase_23"/>
</dbReference>
<feature type="domain" description="Transposase Tnp1/En/Spm-like" evidence="1">
    <location>
        <begin position="25"/>
        <end position="74"/>
    </location>
</feature>
<reference evidence="2" key="1">
    <citation type="submission" date="2019-03" db="EMBL/GenBank/DDBJ databases">
        <title>WGS assembly of Setaria viridis.</title>
        <authorList>
            <person name="Huang P."/>
            <person name="Jenkins J."/>
            <person name="Grimwood J."/>
            <person name="Barry K."/>
            <person name="Healey A."/>
            <person name="Mamidi S."/>
            <person name="Sreedasyam A."/>
            <person name="Shu S."/>
            <person name="Feldman M."/>
            <person name="Wu J."/>
            <person name="Yu Y."/>
            <person name="Chen C."/>
            <person name="Johnson J."/>
            <person name="Rokhsar D."/>
            <person name="Baxter I."/>
            <person name="Schmutz J."/>
            <person name="Brutnell T."/>
            <person name="Kellogg E."/>
        </authorList>
    </citation>
    <scope>NUCLEOTIDE SEQUENCE [LARGE SCALE GENOMIC DNA]</scope>
</reference>
<organism evidence="2 3">
    <name type="scientific">Setaria viridis</name>
    <name type="common">Green bristlegrass</name>
    <name type="synonym">Setaria italica subsp. viridis</name>
    <dbReference type="NCBI Taxonomy" id="4556"/>
    <lineage>
        <taxon>Eukaryota</taxon>
        <taxon>Viridiplantae</taxon>
        <taxon>Streptophyta</taxon>
        <taxon>Embryophyta</taxon>
        <taxon>Tracheophyta</taxon>
        <taxon>Spermatophyta</taxon>
        <taxon>Magnoliopsida</taxon>
        <taxon>Liliopsida</taxon>
        <taxon>Poales</taxon>
        <taxon>Poaceae</taxon>
        <taxon>PACMAD clade</taxon>
        <taxon>Panicoideae</taxon>
        <taxon>Panicodae</taxon>
        <taxon>Paniceae</taxon>
        <taxon>Cenchrinae</taxon>
        <taxon>Setaria</taxon>
    </lineage>
</organism>
<proteinExistence type="predicted"/>
<dbReference type="Proteomes" id="UP000298652">
    <property type="component" value="Chromosome 9"/>
</dbReference>
<dbReference type="Pfam" id="PF03017">
    <property type="entry name" value="Transposase_23"/>
    <property type="match status" value="1"/>
</dbReference>
<name>A0A4U6T6N8_SETVI</name>
<evidence type="ECO:0000313" key="2">
    <source>
        <dbReference type="EMBL" id="TKV96841.1"/>
    </source>
</evidence>
<dbReference type="Gramene" id="TKV96841">
    <property type="protein sequence ID" value="TKV96841"/>
    <property type="gene ID" value="SEVIR_9G456032v2"/>
</dbReference>
<dbReference type="AlphaFoldDB" id="A0A4U6T6N8"/>
<evidence type="ECO:0000259" key="1">
    <source>
        <dbReference type="Pfam" id="PF03017"/>
    </source>
</evidence>
<sequence length="105" mass="12012">MLTNMRTRRVKGPSLNWSESSCYPVYLLSLRNKGRIVAKAKLVTTDGKRETGGRMLGKEYVGVNVEGLENVENAIGYSIPWPRSHGEVKLRWREGQERAMKRRCC</sequence>